<evidence type="ECO:0000259" key="1">
    <source>
        <dbReference type="Pfam" id="PF01609"/>
    </source>
</evidence>
<dbReference type="AlphaFoldDB" id="A0A6N3IU08"/>
<proteinExistence type="predicted"/>
<gene>
    <name evidence="2" type="ORF">AVDCRST_MAG64-2450</name>
</gene>
<reference evidence="2" key="1">
    <citation type="submission" date="2020-02" db="EMBL/GenBank/DDBJ databases">
        <authorList>
            <person name="Meier V. D."/>
        </authorList>
    </citation>
    <scope>NUCLEOTIDE SEQUENCE</scope>
    <source>
        <strain evidence="2">AVDCRST_MAG64</strain>
    </source>
</reference>
<name>A0A6N3IU08_9BACT</name>
<feature type="non-terminal residue" evidence="2">
    <location>
        <position position="118"/>
    </location>
</feature>
<dbReference type="GO" id="GO:0006313">
    <property type="term" value="P:DNA transposition"/>
    <property type="evidence" value="ECO:0007669"/>
    <property type="project" value="InterPro"/>
</dbReference>
<evidence type="ECO:0000313" key="2">
    <source>
        <dbReference type="EMBL" id="CAA9413342.1"/>
    </source>
</evidence>
<dbReference type="PANTHER" id="PTHR30007">
    <property type="entry name" value="PHP DOMAIN PROTEIN"/>
    <property type="match status" value="1"/>
</dbReference>
<organism evidence="2">
    <name type="scientific">uncultured Phycisphaerae bacterium</name>
    <dbReference type="NCBI Taxonomy" id="904963"/>
    <lineage>
        <taxon>Bacteria</taxon>
        <taxon>Pseudomonadati</taxon>
        <taxon>Planctomycetota</taxon>
        <taxon>Phycisphaerae</taxon>
        <taxon>environmental samples</taxon>
    </lineage>
</organism>
<feature type="domain" description="Transposase IS4-like" evidence="1">
    <location>
        <begin position="3"/>
        <end position="118"/>
    </location>
</feature>
<dbReference type="PANTHER" id="PTHR30007:SF1">
    <property type="entry name" value="BLR1914 PROTEIN"/>
    <property type="match status" value="1"/>
</dbReference>
<dbReference type="GO" id="GO:0003677">
    <property type="term" value="F:DNA binding"/>
    <property type="evidence" value="ECO:0007669"/>
    <property type="project" value="InterPro"/>
</dbReference>
<protein>
    <submittedName>
        <fullName evidence="2">Mobile element protein</fullName>
    </submittedName>
</protein>
<accession>A0A6N3IU08</accession>
<dbReference type="Pfam" id="PF01609">
    <property type="entry name" value="DDE_Tnp_1"/>
    <property type="match status" value="1"/>
</dbReference>
<sequence>MVLVLTGGERHEQPVLPALMERGAVNRAGRGRPRIRPDRVAGDKGYSSPAIRRYLKGRGIGAVIPTKAGEAPDPAFDRAAYRERNVVERLINRLKQWRRIATRYEKRAANYRAMLTIA</sequence>
<dbReference type="EMBL" id="CADCUQ010000545">
    <property type="protein sequence ID" value="CAA9413342.1"/>
    <property type="molecule type" value="Genomic_DNA"/>
</dbReference>
<dbReference type="InterPro" id="IPR002559">
    <property type="entry name" value="Transposase_11"/>
</dbReference>
<dbReference type="GO" id="GO:0004803">
    <property type="term" value="F:transposase activity"/>
    <property type="evidence" value="ECO:0007669"/>
    <property type="project" value="InterPro"/>
</dbReference>